<evidence type="ECO:0000313" key="1">
    <source>
        <dbReference type="EMBL" id="KAG8054873.1"/>
    </source>
</evidence>
<protein>
    <submittedName>
        <fullName evidence="1">Uncharacterized protein</fullName>
    </submittedName>
</protein>
<name>A0A8J5VPC0_ZIZPA</name>
<sequence>MGVDKASELMNKSVVSLVSAGTNDMIMNYSSASSDLTDSGIEAVMTPQVMEGIYQTLLRWLSSDQGVILLSSLRRRGSDGVVGWKRPRSPSMGAIQTMDSFGNDCYQCLCQ</sequence>
<evidence type="ECO:0000313" key="2">
    <source>
        <dbReference type="Proteomes" id="UP000729402"/>
    </source>
</evidence>
<dbReference type="AlphaFoldDB" id="A0A8J5VPC0"/>
<reference evidence="1" key="1">
    <citation type="journal article" date="2021" name="bioRxiv">
        <title>Whole Genome Assembly and Annotation of Northern Wild Rice, Zizania palustris L., Supports a Whole Genome Duplication in the Zizania Genus.</title>
        <authorList>
            <person name="Haas M."/>
            <person name="Kono T."/>
            <person name="Macchietto M."/>
            <person name="Millas R."/>
            <person name="McGilp L."/>
            <person name="Shao M."/>
            <person name="Duquette J."/>
            <person name="Hirsch C.N."/>
            <person name="Kimball J."/>
        </authorList>
    </citation>
    <scope>NUCLEOTIDE SEQUENCE</scope>
    <source>
        <tissue evidence="1">Fresh leaf tissue</tissue>
    </source>
</reference>
<dbReference type="Proteomes" id="UP000729402">
    <property type="component" value="Unassembled WGS sequence"/>
</dbReference>
<keyword evidence="2" id="KW-1185">Reference proteome</keyword>
<reference evidence="1" key="2">
    <citation type="submission" date="2021-02" db="EMBL/GenBank/DDBJ databases">
        <authorList>
            <person name="Kimball J.A."/>
            <person name="Haas M.W."/>
            <person name="Macchietto M."/>
            <person name="Kono T."/>
            <person name="Duquette J."/>
            <person name="Shao M."/>
        </authorList>
    </citation>
    <scope>NUCLEOTIDE SEQUENCE</scope>
    <source>
        <tissue evidence="1">Fresh leaf tissue</tissue>
    </source>
</reference>
<proteinExistence type="predicted"/>
<comment type="caution">
    <text evidence="1">The sequence shown here is derived from an EMBL/GenBank/DDBJ whole genome shotgun (WGS) entry which is preliminary data.</text>
</comment>
<dbReference type="EMBL" id="JAAALK010000288">
    <property type="protein sequence ID" value="KAG8054873.1"/>
    <property type="molecule type" value="Genomic_DNA"/>
</dbReference>
<gene>
    <name evidence="1" type="ORF">GUJ93_ZPchr0001g33150</name>
</gene>
<accession>A0A8J5VPC0</accession>
<organism evidence="1 2">
    <name type="scientific">Zizania palustris</name>
    <name type="common">Northern wild rice</name>
    <dbReference type="NCBI Taxonomy" id="103762"/>
    <lineage>
        <taxon>Eukaryota</taxon>
        <taxon>Viridiplantae</taxon>
        <taxon>Streptophyta</taxon>
        <taxon>Embryophyta</taxon>
        <taxon>Tracheophyta</taxon>
        <taxon>Spermatophyta</taxon>
        <taxon>Magnoliopsida</taxon>
        <taxon>Liliopsida</taxon>
        <taxon>Poales</taxon>
        <taxon>Poaceae</taxon>
        <taxon>BOP clade</taxon>
        <taxon>Oryzoideae</taxon>
        <taxon>Oryzeae</taxon>
        <taxon>Zizaniinae</taxon>
        <taxon>Zizania</taxon>
    </lineage>
</organism>